<dbReference type="InterPro" id="IPR027417">
    <property type="entry name" value="P-loop_NTPase"/>
</dbReference>
<gene>
    <name evidence="1" type="ORF">WG78_14525</name>
</gene>
<dbReference type="EMBL" id="LAQT01000010">
    <property type="protein sequence ID" value="KPC52282.1"/>
    <property type="molecule type" value="Genomic_DNA"/>
</dbReference>
<dbReference type="Gene3D" id="3.40.50.300">
    <property type="entry name" value="P-loop containing nucleotide triphosphate hydrolases"/>
    <property type="match status" value="1"/>
</dbReference>
<dbReference type="PANTHER" id="PTHR35894:SF5">
    <property type="entry name" value="MU-LIKE PROPHAGE FLUMU DNA TRANSPOSITION PROTEIN B"/>
    <property type="match status" value="1"/>
</dbReference>
<dbReference type="PROSITE" id="PS00675">
    <property type="entry name" value="SIGMA54_INTERACT_1"/>
    <property type="match status" value="1"/>
</dbReference>
<dbReference type="SUPFAM" id="SSF52540">
    <property type="entry name" value="P-loop containing nucleoside triphosphate hydrolases"/>
    <property type="match status" value="1"/>
</dbReference>
<organism evidence="1 2">
    <name type="scientific">Amantichitinum ursilacus</name>
    <dbReference type="NCBI Taxonomy" id="857265"/>
    <lineage>
        <taxon>Bacteria</taxon>
        <taxon>Pseudomonadati</taxon>
        <taxon>Pseudomonadota</taxon>
        <taxon>Betaproteobacteria</taxon>
        <taxon>Neisseriales</taxon>
        <taxon>Chitinibacteraceae</taxon>
        <taxon>Amantichitinum</taxon>
    </lineage>
</organism>
<evidence type="ECO:0000313" key="1">
    <source>
        <dbReference type="EMBL" id="KPC52282.1"/>
    </source>
</evidence>
<dbReference type="InterPro" id="IPR025662">
    <property type="entry name" value="Sigma_54_int_dom_ATP-bd_1"/>
</dbReference>
<accession>A0A0N0GN61</accession>
<comment type="caution">
    <text evidence="1">The sequence shown here is derived from an EMBL/GenBank/DDBJ whole genome shotgun (WGS) entry which is preliminary data.</text>
</comment>
<evidence type="ECO:0000313" key="2">
    <source>
        <dbReference type="Proteomes" id="UP000037939"/>
    </source>
</evidence>
<dbReference type="InterPro" id="IPR052026">
    <property type="entry name" value="ExeA_AAA_ATPase_DNA-bind"/>
</dbReference>
<dbReference type="Proteomes" id="UP000037939">
    <property type="component" value="Unassembled WGS sequence"/>
</dbReference>
<dbReference type="OrthoDB" id="14765at2"/>
<sequence length="307" mass="34149">MHLLDSEQLAKIIQINKIYIAYPRFQRILFEIQRIQEESHATRTPRCMLITGETGVGKSSLIAQYIKMNPSGKSIDGRVMPVLKIEVPLPATISALITAMLEALSADFANTGTLSKRRSNLVSLMTGCGVKLVIIDEFQHLVERGSDIKIGNVADWIKSLINETNIPIVLVGVPTAMAVLEHSPQLARRFPMRREIKPFDFVREPSEFMKLLEHFDEQLPFARISGLADPDLAPRLFLASKGVFGHLAFLIQEASRFCLLAGSARLEKVHFVDAYALYGAPLAKGGENPFKISAEQVLSRIAKLRSK</sequence>
<name>A0A0N0GN61_9NEIS</name>
<dbReference type="RefSeq" id="WP_083459128.1">
    <property type="nucleotide sequence ID" value="NZ_LAQT01000010.1"/>
</dbReference>
<protein>
    <submittedName>
        <fullName evidence="1">Bacterial TniB protein</fullName>
    </submittedName>
</protein>
<dbReference type="STRING" id="857265.WG78_14525"/>
<keyword evidence="2" id="KW-1185">Reference proteome</keyword>
<proteinExistence type="predicted"/>
<dbReference type="PANTHER" id="PTHR35894">
    <property type="entry name" value="GENERAL SECRETION PATHWAY PROTEIN A-RELATED"/>
    <property type="match status" value="1"/>
</dbReference>
<reference evidence="1 2" key="1">
    <citation type="submission" date="2015-07" db="EMBL/GenBank/DDBJ databases">
        <title>Draft genome sequence of the Amantichitinum ursilacus IGB-41, a new chitin-degrading bacterium.</title>
        <authorList>
            <person name="Kirstahler P."/>
            <person name="Guenther M."/>
            <person name="Grumaz C."/>
            <person name="Rupp S."/>
            <person name="Zibek S."/>
            <person name="Sohn K."/>
        </authorList>
    </citation>
    <scope>NUCLEOTIDE SEQUENCE [LARGE SCALE GENOMIC DNA]</scope>
    <source>
        <strain evidence="1 2">IGB-41</strain>
    </source>
</reference>
<dbReference type="Pfam" id="PF05621">
    <property type="entry name" value="TniB"/>
    <property type="match status" value="1"/>
</dbReference>
<dbReference type="AlphaFoldDB" id="A0A0N0GN61"/>
<dbReference type="InterPro" id="IPR008868">
    <property type="entry name" value="TniB"/>
</dbReference>